<evidence type="ECO:0000313" key="10">
    <source>
        <dbReference type="Proteomes" id="UP000622797"/>
    </source>
</evidence>
<organism evidence="9 10">
    <name type="scientific">Fusarium sarcochroum</name>
    <dbReference type="NCBI Taxonomy" id="1208366"/>
    <lineage>
        <taxon>Eukaryota</taxon>
        <taxon>Fungi</taxon>
        <taxon>Dikarya</taxon>
        <taxon>Ascomycota</taxon>
        <taxon>Pezizomycotina</taxon>
        <taxon>Sordariomycetes</taxon>
        <taxon>Hypocreomycetidae</taxon>
        <taxon>Hypocreales</taxon>
        <taxon>Nectriaceae</taxon>
        <taxon>Fusarium</taxon>
        <taxon>Fusarium lateritium species complex</taxon>
    </lineage>
</organism>
<keyword evidence="4" id="KW-0547">Nucleotide-binding</keyword>
<keyword evidence="7" id="KW-0501">Molybdenum cofactor biosynthesis</keyword>
<dbReference type="EMBL" id="JABEXW010000546">
    <property type="protein sequence ID" value="KAF4962373.1"/>
    <property type="molecule type" value="Genomic_DNA"/>
</dbReference>
<accession>A0A8H4X584</accession>
<dbReference type="OrthoDB" id="20872at2759"/>
<evidence type="ECO:0000256" key="4">
    <source>
        <dbReference type="ARBA" id="ARBA00022741"/>
    </source>
</evidence>
<keyword evidence="5" id="KW-0460">Magnesium</keyword>
<name>A0A8H4X584_9HYPO</name>
<sequence length="273" mass="30216">MASSNTLPLRPSVQVDADTPWKNLKLLILAGGKSTRMGSPKHLLVMPDGRPLYQHQIDILREACPEAKTIYISLAQDSDMDDFLRRASKSQLNCTGQEKRSTVSNNDKRVEIILDSESSEAEESKGPAAGLLAAFESDSEATWLVVACDYPCITSAALQQLQSLYKPPVTCFRNKQGFCEPLLGIWSPAAISHLKNNCERGKLSPSKAVYELDGYMHIPELNSEVLLRNVNTKSEWESALRRLADIPSDHFEAQMLYTLSNSPAQDTKTSFIG</sequence>
<keyword evidence="10" id="KW-1185">Reference proteome</keyword>
<dbReference type="InterPro" id="IPR025877">
    <property type="entry name" value="MobA-like_NTP_Trfase"/>
</dbReference>
<feature type="domain" description="MobA-like NTP transferase" evidence="8">
    <location>
        <begin position="27"/>
        <end position="198"/>
    </location>
</feature>
<evidence type="ECO:0000256" key="6">
    <source>
        <dbReference type="ARBA" id="ARBA00023134"/>
    </source>
</evidence>
<protein>
    <recommendedName>
        <fullName evidence="8">MobA-like NTP transferase domain-containing protein</fullName>
    </recommendedName>
</protein>
<reference evidence="9" key="2">
    <citation type="submission" date="2020-05" db="EMBL/GenBank/DDBJ databases">
        <authorList>
            <person name="Kim H.-S."/>
            <person name="Proctor R.H."/>
            <person name="Brown D.W."/>
        </authorList>
    </citation>
    <scope>NUCLEOTIDE SEQUENCE</scope>
    <source>
        <strain evidence="9">NRRL 20472</strain>
    </source>
</reference>
<dbReference type="GO" id="GO:0005525">
    <property type="term" value="F:GTP binding"/>
    <property type="evidence" value="ECO:0007669"/>
    <property type="project" value="UniProtKB-KW"/>
</dbReference>
<dbReference type="CDD" id="cd02503">
    <property type="entry name" value="MobA"/>
    <property type="match status" value="1"/>
</dbReference>
<dbReference type="InterPro" id="IPR029044">
    <property type="entry name" value="Nucleotide-diphossugar_trans"/>
</dbReference>
<evidence type="ECO:0000256" key="3">
    <source>
        <dbReference type="ARBA" id="ARBA00022723"/>
    </source>
</evidence>
<evidence type="ECO:0000256" key="7">
    <source>
        <dbReference type="ARBA" id="ARBA00023150"/>
    </source>
</evidence>
<dbReference type="Proteomes" id="UP000622797">
    <property type="component" value="Unassembled WGS sequence"/>
</dbReference>
<dbReference type="GO" id="GO:0046872">
    <property type="term" value="F:metal ion binding"/>
    <property type="evidence" value="ECO:0007669"/>
    <property type="project" value="UniProtKB-KW"/>
</dbReference>
<comment type="caution">
    <text evidence="9">The sequence shown here is derived from an EMBL/GenBank/DDBJ whole genome shotgun (WGS) entry which is preliminary data.</text>
</comment>
<evidence type="ECO:0000256" key="5">
    <source>
        <dbReference type="ARBA" id="ARBA00022842"/>
    </source>
</evidence>
<evidence type="ECO:0000313" key="9">
    <source>
        <dbReference type="EMBL" id="KAF4962373.1"/>
    </source>
</evidence>
<dbReference type="Pfam" id="PF12804">
    <property type="entry name" value="NTP_transf_3"/>
    <property type="match status" value="1"/>
</dbReference>
<dbReference type="SUPFAM" id="SSF53448">
    <property type="entry name" value="Nucleotide-diphospho-sugar transferases"/>
    <property type="match status" value="1"/>
</dbReference>
<keyword evidence="2" id="KW-0808">Transferase</keyword>
<dbReference type="GO" id="GO:0006777">
    <property type="term" value="P:Mo-molybdopterin cofactor biosynthetic process"/>
    <property type="evidence" value="ECO:0007669"/>
    <property type="project" value="UniProtKB-KW"/>
</dbReference>
<keyword evidence="1" id="KW-0963">Cytoplasm</keyword>
<dbReference type="AlphaFoldDB" id="A0A8H4X584"/>
<keyword evidence="3" id="KW-0479">Metal-binding</keyword>
<dbReference type="GO" id="GO:0016779">
    <property type="term" value="F:nucleotidyltransferase activity"/>
    <property type="evidence" value="ECO:0007669"/>
    <property type="project" value="TreeGrafter"/>
</dbReference>
<evidence type="ECO:0000259" key="8">
    <source>
        <dbReference type="Pfam" id="PF12804"/>
    </source>
</evidence>
<dbReference type="Gene3D" id="3.90.550.10">
    <property type="entry name" value="Spore Coat Polysaccharide Biosynthesis Protein SpsA, Chain A"/>
    <property type="match status" value="1"/>
</dbReference>
<keyword evidence="6" id="KW-0342">GTP-binding</keyword>
<reference evidence="9" key="1">
    <citation type="journal article" date="2020" name="BMC Genomics">
        <title>Correction to: Identification and distribution of gene clusters required for synthesis of sphingolipid metabolism inhibitors in diverse species of the filamentous fungus Fusarium.</title>
        <authorList>
            <person name="Kim H.S."/>
            <person name="Lohmar J.M."/>
            <person name="Busman M."/>
            <person name="Brown D.W."/>
            <person name="Naumann T.A."/>
            <person name="Divon H.H."/>
            <person name="Lysoe E."/>
            <person name="Uhlig S."/>
            <person name="Proctor R.H."/>
        </authorList>
    </citation>
    <scope>NUCLEOTIDE SEQUENCE</scope>
    <source>
        <strain evidence="9">NRRL 20472</strain>
    </source>
</reference>
<evidence type="ECO:0000256" key="2">
    <source>
        <dbReference type="ARBA" id="ARBA00022679"/>
    </source>
</evidence>
<dbReference type="PANTHER" id="PTHR19136:SF81">
    <property type="entry name" value="MOLYBDENUM COFACTOR GUANYLYLTRANSFERASE"/>
    <property type="match status" value="1"/>
</dbReference>
<proteinExistence type="predicted"/>
<dbReference type="InterPro" id="IPR013482">
    <property type="entry name" value="Molybde_CF_guanTrfase"/>
</dbReference>
<dbReference type="PANTHER" id="PTHR19136">
    <property type="entry name" value="MOLYBDENUM COFACTOR GUANYLYLTRANSFERASE"/>
    <property type="match status" value="1"/>
</dbReference>
<evidence type="ECO:0000256" key="1">
    <source>
        <dbReference type="ARBA" id="ARBA00022490"/>
    </source>
</evidence>
<gene>
    <name evidence="9" type="ORF">FSARC_9539</name>
</gene>